<accession>A0AAJ0GR84</accession>
<evidence type="ECO:0000256" key="2">
    <source>
        <dbReference type="ARBA" id="ARBA00005550"/>
    </source>
</evidence>
<dbReference type="PANTHER" id="PTHR40021:SF1">
    <property type="entry name" value="DEFECT AT LOW TEMPERATURE PROTEIN 1"/>
    <property type="match status" value="1"/>
</dbReference>
<keyword evidence="10" id="KW-1185">Reference proteome</keyword>
<dbReference type="InterPro" id="IPR038869">
    <property type="entry name" value="DLT1"/>
</dbReference>
<dbReference type="AlphaFoldDB" id="A0AAJ0GR84"/>
<evidence type="ECO:0000313" key="9">
    <source>
        <dbReference type="EMBL" id="KAK3304631.1"/>
    </source>
</evidence>
<evidence type="ECO:0000256" key="8">
    <source>
        <dbReference type="SAM" id="MobiDB-lite"/>
    </source>
</evidence>
<reference evidence="9" key="2">
    <citation type="submission" date="2023-06" db="EMBL/GenBank/DDBJ databases">
        <authorList>
            <consortium name="Lawrence Berkeley National Laboratory"/>
            <person name="Mondo S.J."/>
            <person name="Hensen N."/>
            <person name="Bonometti L."/>
            <person name="Westerberg I."/>
            <person name="Brannstrom I.O."/>
            <person name="Guillou S."/>
            <person name="Cros-Aarteil S."/>
            <person name="Calhoun S."/>
            <person name="Haridas S."/>
            <person name="Kuo A."/>
            <person name="Pangilinan J."/>
            <person name="Riley R."/>
            <person name="Labutti K."/>
            <person name="Andreopoulos B."/>
            <person name="Lipzen A."/>
            <person name="Chen C."/>
            <person name="Yanf M."/>
            <person name="Daum C."/>
            <person name="Ng V."/>
            <person name="Clum A."/>
            <person name="Steindorff A."/>
            <person name="Ohm R."/>
            <person name="Martin F."/>
            <person name="Silar P."/>
            <person name="Natvig D."/>
            <person name="Lalanne C."/>
            <person name="Gautier V."/>
            <person name="Ament-Velasquez S.L."/>
            <person name="Kruys A."/>
            <person name="Hutchinson M.I."/>
            <person name="Powell A.J."/>
            <person name="Barry K."/>
            <person name="Miller A.N."/>
            <person name="Grigoriev I.V."/>
            <person name="Debuchy R."/>
            <person name="Gladieux P."/>
            <person name="Thoren M.H."/>
            <person name="Johannesson H."/>
        </authorList>
    </citation>
    <scope>NUCLEOTIDE SEQUENCE</scope>
    <source>
        <strain evidence="9">CBS 333.67</strain>
    </source>
</reference>
<dbReference type="EMBL" id="JAUDZG010000005">
    <property type="protein sequence ID" value="KAK3304631.1"/>
    <property type="molecule type" value="Genomic_DNA"/>
</dbReference>
<comment type="function">
    <text evidence="1 7">Required for growth under high-pressure and low-temperature conditions.</text>
</comment>
<keyword evidence="4 7" id="KW-0812">Transmembrane</keyword>
<name>A0AAJ0GR84_9PEZI</name>
<feature type="compositionally biased region" description="Low complexity" evidence="8">
    <location>
        <begin position="410"/>
        <end position="419"/>
    </location>
</feature>
<feature type="compositionally biased region" description="Basic and acidic residues" evidence="8">
    <location>
        <begin position="340"/>
        <end position="353"/>
    </location>
</feature>
<protein>
    <recommendedName>
        <fullName evidence="3 7">Defect at low temperature protein 1</fullName>
    </recommendedName>
</protein>
<evidence type="ECO:0000256" key="4">
    <source>
        <dbReference type="ARBA" id="ARBA00022692"/>
    </source>
</evidence>
<comment type="similarity">
    <text evidence="2 7">Belongs to the DLT1 family.</text>
</comment>
<comment type="caution">
    <text evidence="9">The sequence shown here is derived from an EMBL/GenBank/DDBJ whole genome shotgun (WGS) entry which is preliminary data.</text>
</comment>
<evidence type="ECO:0000256" key="1">
    <source>
        <dbReference type="ARBA" id="ARBA00002489"/>
    </source>
</evidence>
<sequence>MSAASLLFSIVYNFLYYFLYLILFAFIVVTPIDVILQAVRSRRNYDILVITVCYVATILVVAFIYATRLYISRSVLASIPKQWIPIEKGDVPRDVRRMIVEGLGRSAAIAYEARPRVPLVHLGQESQSGSGGNRQETRNSGARQPSPSDFKKSTAPDEGASVGIVQHKAVWGEIEHPGWSSPTSPDLPDLQYDTVVQELPNLIEAKALTLAPPDPESRAVPPELDPDAIALLQRPESMGLREYLMHLTDLAVLAPLPTTAEFLARYEAARFSARPLSNEQFRNLMHLFAEILRNMHPLSPTALASYVDGASSSRESSYSDIDNDAPRGTSSSSSATSQGLHRDDGPDIARRDSSSTASSKHLRPGLGLRNSSANTWQYRTAPTTPKSRHTGLSRASSSESFAHTRLPYPASQASSASVRSVGSGSVIRLAGSGDATDLPYVLTYSPSQ</sequence>
<feature type="region of interest" description="Disordered" evidence="8">
    <location>
        <begin position="313"/>
        <end position="419"/>
    </location>
</feature>
<proteinExistence type="inferred from homology"/>
<evidence type="ECO:0000256" key="6">
    <source>
        <dbReference type="ARBA" id="ARBA00023136"/>
    </source>
</evidence>
<evidence type="ECO:0000256" key="7">
    <source>
        <dbReference type="RuleBase" id="RU367100"/>
    </source>
</evidence>
<feature type="compositionally biased region" description="Polar residues" evidence="8">
    <location>
        <begin position="369"/>
        <end position="385"/>
    </location>
</feature>
<dbReference type="PANTHER" id="PTHR40021">
    <property type="entry name" value="DEFECT AT LOW TEMPERATURE PROTEIN 1"/>
    <property type="match status" value="1"/>
</dbReference>
<feature type="compositionally biased region" description="Polar residues" evidence="8">
    <location>
        <begin position="138"/>
        <end position="147"/>
    </location>
</feature>
<reference evidence="9" key="1">
    <citation type="journal article" date="2023" name="Mol. Phylogenet. Evol.">
        <title>Genome-scale phylogeny and comparative genomics of the fungal order Sordariales.</title>
        <authorList>
            <person name="Hensen N."/>
            <person name="Bonometti L."/>
            <person name="Westerberg I."/>
            <person name="Brannstrom I.O."/>
            <person name="Guillou S."/>
            <person name="Cros-Aarteil S."/>
            <person name="Calhoun S."/>
            <person name="Haridas S."/>
            <person name="Kuo A."/>
            <person name="Mondo S."/>
            <person name="Pangilinan J."/>
            <person name="Riley R."/>
            <person name="LaButti K."/>
            <person name="Andreopoulos B."/>
            <person name="Lipzen A."/>
            <person name="Chen C."/>
            <person name="Yan M."/>
            <person name="Daum C."/>
            <person name="Ng V."/>
            <person name="Clum A."/>
            <person name="Steindorff A."/>
            <person name="Ohm R.A."/>
            <person name="Martin F."/>
            <person name="Silar P."/>
            <person name="Natvig D.O."/>
            <person name="Lalanne C."/>
            <person name="Gautier V."/>
            <person name="Ament-Velasquez S.L."/>
            <person name="Kruys A."/>
            <person name="Hutchinson M.I."/>
            <person name="Powell A.J."/>
            <person name="Barry K."/>
            <person name="Miller A.N."/>
            <person name="Grigoriev I.V."/>
            <person name="Debuchy R."/>
            <person name="Gladieux P."/>
            <person name="Hiltunen Thoren M."/>
            <person name="Johannesson H."/>
        </authorList>
    </citation>
    <scope>NUCLEOTIDE SEQUENCE</scope>
    <source>
        <strain evidence="9">CBS 333.67</strain>
    </source>
</reference>
<evidence type="ECO:0000313" key="10">
    <source>
        <dbReference type="Proteomes" id="UP001273166"/>
    </source>
</evidence>
<keyword evidence="6 7" id="KW-0472">Membrane</keyword>
<comment type="subcellular location">
    <subcellularLocation>
        <location evidence="7">Membrane</location>
        <topology evidence="7">Multi-pass membrane protein</topology>
    </subcellularLocation>
</comment>
<feature type="transmembrane region" description="Helical" evidence="7">
    <location>
        <begin position="14"/>
        <end position="36"/>
    </location>
</feature>
<feature type="transmembrane region" description="Helical" evidence="7">
    <location>
        <begin position="48"/>
        <end position="71"/>
    </location>
</feature>
<keyword evidence="5 7" id="KW-1133">Transmembrane helix</keyword>
<evidence type="ECO:0000256" key="5">
    <source>
        <dbReference type="ARBA" id="ARBA00022989"/>
    </source>
</evidence>
<organism evidence="9 10">
    <name type="scientific">Chaetomium strumarium</name>
    <dbReference type="NCBI Taxonomy" id="1170767"/>
    <lineage>
        <taxon>Eukaryota</taxon>
        <taxon>Fungi</taxon>
        <taxon>Dikarya</taxon>
        <taxon>Ascomycota</taxon>
        <taxon>Pezizomycotina</taxon>
        <taxon>Sordariomycetes</taxon>
        <taxon>Sordariomycetidae</taxon>
        <taxon>Sordariales</taxon>
        <taxon>Chaetomiaceae</taxon>
        <taxon>Chaetomium</taxon>
    </lineage>
</organism>
<gene>
    <name evidence="7" type="primary">DLT1</name>
    <name evidence="9" type="ORF">B0T15DRAFT_249104</name>
</gene>
<feature type="region of interest" description="Disordered" evidence="8">
    <location>
        <begin position="122"/>
        <end position="158"/>
    </location>
</feature>
<dbReference type="Proteomes" id="UP001273166">
    <property type="component" value="Unassembled WGS sequence"/>
</dbReference>
<dbReference type="GO" id="GO:0016020">
    <property type="term" value="C:membrane"/>
    <property type="evidence" value="ECO:0007669"/>
    <property type="project" value="UniProtKB-SubCell"/>
</dbReference>
<evidence type="ECO:0000256" key="3">
    <source>
        <dbReference type="ARBA" id="ARBA00021353"/>
    </source>
</evidence>